<reference evidence="1 2" key="1">
    <citation type="submission" date="2019-04" db="EMBL/GenBank/DDBJ databases">
        <title>Friends and foes A comparative genomics study of 23 Aspergillus species from section Flavi.</title>
        <authorList>
            <consortium name="DOE Joint Genome Institute"/>
            <person name="Kjaerbolling I."/>
            <person name="Vesth T."/>
            <person name="Frisvad J.C."/>
            <person name="Nybo J.L."/>
            <person name="Theobald S."/>
            <person name="Kildgaard S."/>
            <person name="Isbrandt T."/>
            <person name="Kuo A."/>
            <person name="Sato A."/>
            <person name="Lyhne E.K."/>
            <person name="Kogle M.E."/>
            <person name="Wiebenga A."/>
            <person name="Kun R.S."/>
            <person name="Lubbers R.J."/>
            <person name="Makela M.R."/>
            <person name="Barry K."/>
            <person name="Chovatia M."/>
            <person name="Clum A."/>
            <person name="Daum C."/>
            <person name="Haridas S."/>
            <person name="He G."/>
            <person name="LaButti K."/>
            <person name="Lipzen A."/>
            <person name="Mondo S."/>
            <person name="Riley R."/>
            <person name="Salamov A."/>
            <person name="Simmons B.A."/>
            <person name="Magnuson J.K."/>
            <person name="Henrissat B."/>
            <person name="Mortensen U.H."/>
            <person name="Larsen T.O."/>
            <person name="Devries R.P."/>
            <person name="Grigoriev I.V."/>
            <person name="Machida M."/>
            <person name="Baker S.E."/>
            <person name="Andersen M.R."/>
        </authorList>
    </citation>
    <scope>NUCLEOTIDE SEQUENCE [LARGE SCALE GENOMIC DNA]</scope>
    <source>
        <strain evidence="1 2">CBS 151.66</strain>
    </source>
</reference>
<evidence type="ECO:0000313" key="2">
    <source>
        <dbReference type="Proteomes" id="UP000326565"/>
    </source>
</evidence>
<sequence length="153" mass="17920">MKTYPLTNAQGNDITPIQPNWILPKCLFEVDDFEANWVYSRPSDYIHGRELAFSVTNFDRLFRQAFTHLKPRGYIEMQFFRIDVFADDDSLARHIRDKLVKAGFEDVECKIHKVPINLGPQDPKRKEIGTYFYAQQLQGIHSYVPEILREVLG</sequence>
<dbReference type="Gene3D" id="3.40.50.150">
    <property type="entry name" value="Vaccinia Virus protein VP39"/>
    <property type="match status" value="1"/>
</dbReference>
<organism evidence="1 2">
    <name type="scientific">Aspergillus leporis</name>
    <dbReference type="NCBI Taxonomy" id="41062"/>
    <lineage>
        <taxon>Eukaryota</taxon>
        <taxon>Fungi</taxon>
        <taxon>Dikarya</taxon>
        <taxon>Ascomycota</taxon>
        <taxon>Pezizomycotina</taxon>
        <taxon>Eurotiomycetes</taxon>
        <taxon>Eurotiomycetidae</taxon>
        <taxon>Eurotiales</taxon>
        <taxon>Aspergillaceae</taxon>
        <taxon>Aspergillus</taxon>
        <taxon>Aspergillus subgen. Circumdati</taxon>
    </lineage>
</organism>
<dbReference type="InterPro" id="IPR029063">
    <property type="entry name" value="SAM-dependent_MTases_sf"/>
</dbReference>
<name>A0A5N5X4Q7_9EURO</name>
<evidence type="ECO:0008006" key="3">
    <source>
        <dbReference type="Google" id="ProtNLM"/>
    </source>
</evidence>
<dbReference type="Pfam" id="PF13489">
    <property type="entry name" value="Methyltransf_23"/>
    <property type="match status" value="1"/>
</dbReference>
<dbReference type="OrthoDB" id="2013972at2759"/>
<evidence type="ECO:0000313" key="1">
    <source>
        <dbReference type="EMBL" id="KAB8075743.1"/>
    </source>
</evidence>
<dbReference type="Proteomes" id="UP000326565">
    <property type="component" value="Unassembled WGS sequence"/>
</dbReference>
<protein>
    <recommendedName>
        <fullName evidence="3">Methyltransferase type 11 domain-containing protein</fullName>
    </recommendedName>
</protein>
<dbReference type="AlphaFoldDB" id="A0A5N5X4Q7"/>
<keyword evidence="2" id="KW-1185">Reference proteome</keyword>
<dbReference type="SUPFAM" id="SSF53335">
    <property type="entry name" value="S-adenosyl-L-methionine-dependent methyltransferases"/>
    <property type="match status" value="1"/>
</dbReference>
<proteinExistence type="predicted"/>
<accession>A0A5N5X4Q7</accession>
<dbReference type="EMBL" id="ML732190">
    <property type="protein sequence ID" value="KAB8075743.1"/>
    <property type="molecule type" value="Genomic_DNA"/>
</dbReference>
<gene>
    <name evidence="1" type="ORF">BDV29DRAFT_155396</name>
</gene>